<dbReference type="GO" id="GO:0000271">
    <property type="term" value="P:polysaccharide biosynthetic process"/>
    <property type="evidence" value="ECO:0007669"/>
    <property type="project" value="UniProtKB-KW"/>
</dbReference>
<proteinExistence type="inferred from homology"/>
<sequence>MEHRRIQLYAALFLLDIAILFGSFWLAGYLLIGQLPSLRAVQVMQFTVPIFVVIAIYNRLYSIRALEEFRHAVVRLAISLSVSAMLFLVMTFYVGSSSDFARLTFSLAIGTAFVGMVVIRRIVCWSIIRNFRGRVSNVLLIEDGGPKIDLPGVDRFAADAVLLENAQRDPETLDSLGRTMRNMDRVIVSCPLDRRVFWTRIMRAAGVHGEVVSEALQELGALSLEREHGWSFLVVSAGPLGLQARLTKRMIDLAFTVPALFLLGPVMLIVALLIKLEDGGPVFFVQPRMGQGNCMFDMLKFRSMKVERLDSSGTRSTSREDDRITRMGRFIRRTSIDELPQLINVLRSEMSLVGPRPHALGSLANDKLFWEIDGDYWQRHSLKPGLTGLAQVRGHRGATETEGHLTDRLQADLEYIRTWSPWTDFKIMLATARVLVHHNAY</sequence>
<keyword evidence="6" id="KW-1185">Reference proteome</keyword>
<dbReference type="InterPro" id="IPR003362">
    <property type="entry name" value="Bact_transf"/>
</dbReference>
<evidence type="ECO:0000256" key="3">
    <source>
        <dbReference type="SAM" id="Phobius"/>
    </source>
</evidence>
<keyword evidence="5" id="KW-0808">Transferase</keyword>
<evidence type="ECO:0000256" key="2">
    <source>
        <dbReference type="ARBA" id="ARBA00023169"/>
    </source>
</evidence>
<protein>
    <submittedName>
        <fullName evidence="5">Sugar transferase</fullName>
    </submittedName>
</protein>
<dbReference type="PANTHER" id="PTHR30576">
    <property type="entry name" value="COLANIC BIOSYNTHESIS UDP-GLUCOSE LIPID CARRIER TRANSFERASE"/>
    <property type="match status" value="1"/>
</dbReference>
<dbReference type="OrthoDB" id="9808602at2"/>
<dbReference type="Proteomes" id="UP000448199">
    <property type="component" value="Unassembled WGS sequence"/>
</dbReference>
<gene>
    <name evidence="5" type="ORF">GRI69_08800</name>
</gene>
<organism evidence="5 6">
    <name type="scientific">Qipengyuania vulgaris</name>
    <dbReference type="NCBI Taxonomy" id="291985"/>
    <lineage>
        <taxon>Bacteria</taxon>
        <taxon>Pseudomonadati</taxon>
        <taxon>Pseudomonadota</taxon>
        <taxon>Alphaproteobacteria</taxon>
        <taxon>Sphingomonadales</taxon>
        <taxon>Erythrobacteraceae</taxon>
        <taxon>Qipengyuania</taxon>
    </lineage>
</organism>
<keyword evidence="3" id="KW-0812">Transmembrane</keyword>
<keyword evidence="3" id="KW-0472">Membrane</keyword>
<keyword evidence="3" id="KW-1133">Transmembrane helix</keyword>
<evidence type="ECO:0000259" key="4">
    <source>
        <dbReference type="Pfam" id="PF02397"/>
    </source>
</evidence>
<accession>A0A844XSH4</accession>
<feature type="transmembrane region" description="Helical" evidence="3">
    <location>
        <begin position="72"/>
        <end position="94"/>
    </location>
</feature>
<keyword evidence="2" id="KW-0270">Exopolysaccharide synthesis</keyword>
<dbReference type="PANTHER" id="PTHR30576:SF0">
    <property type="entry name" value="UNDECAPRENYL-PHOSPHATE N-ACETYLGALACTOSAMINYL 1-PHOSPHATE TRANSFERASE-RELATED"/>
    <property type="match status" value="1"/>
</dbReference>
<feature type="domain" description="Bacterial sugar transferase" evidence="4">
    <location>
        <begin position="248"/>
        <end position="436"/>
    </location>
</feature>
<dbReference type="GO" id="GO:0016780">
    <property type="term" value="F:phosphotransferase activity, for other substituted phosphate groups"/>
    <property type="evidence" value="ECO:0007669"/>
    <property type="project" value="TreeGrafter"/>
</dbReference>
<name>A0A844XSH4_9SPHN</name>
<feature type="transmembrane region" description="Helical" evidence="3">
    <location>
        <begin position="12"/>
        <end position="32"/>
    </location>
</feature>
<evidence type="ECO:0000313" key="5">
    <source>
        <dbReference type="EMBL" id="MXO48354.1"/>
    </source>
</evidence>
<comment type="similarity">
    <text evidence="1">Belongs to the bacterial sugar transferase family.</text>
</comment>
<evidence type="ECO:0000256" key="1">
    <source>
        <dbReference type="ARBA" id="ARBA00006464"/>
    </source>
</evidence>
<reference evidence="5 6" key="1">
    <citation type="submission" date="2019-12" db="EMBL/GenBank/DDBJ databases">
        <title>Genomic-based taxomic classification of the family Erythrobacteraceae.</title>
        <authorList>
            <person name="Xu L."/>
        </authorList>
    </citation>
    <scope>NUCLEOTIDE SEQUENCE [LARGE SCALE GENOMIC DNA]</scope>
    <source>
        <strain evidence="5 6">DSM 17792</strain>
    </source>
</reference>
<feature type="transmembrane region" description="Helical" evidence="3">
    <location>
        <begin position="253"/>
        <end position="274"/>
    </location>
</feature>
<feature type="transmembrane region" description="Helical" evidence="3">
    <location>
        <begin position="38"/>
        <end position="60"/>
    </location>
</feature>
<feature type="transmembrane region" description="Helical" evidence="3">
    <location>
        <begin position="100"/>
        <end position="119"/>
    </location>
</feature>
<comment type="caution">
    <text evidence="5">The sequence shown here is derived from an EMBL/GenBank/DDBJ whole genome shotgun (WGS) entry which is preliminary data.</text>
</comment>
<dbReference type="AlphaFoldDB" id="A0A844XSH4"/>
<evidence type="ECO:0000313" key="6">
    <source>
        <dbReference type="Proteomes" id="UP000448199"/>
    </source>
</evidence>
<dbReference type="EMBL" id="WTYC01000004">
    <property type="protein sequence ID" value="MXO48354.1"/>
    <property type="molecule type" value="Genomic_DNA"/>
</dbReference>
<dbReference type="Pfam" id="PF02397">
    <property type="entry name" value="Bac_transf"/>
    <property type="match status" value="1"/>
</dbReference>